<dbReference type="Gene3D" id="1.10.1090.10">
    <property type="entry name" value="Cytochrome b-c1 complex subunit 7"/>
    <property type="match status" value="1"/>
</dbReference>
<evidence type="ECO:0000256" key="10">
    <source>
        <dbReference type="ARBA" id="ARBA00031021"/>
    </source>
</evidence>
<keyword evidence="7" id="KW-0249">Electron transport</keyword>
<evidence type="ECO:0000256" key="12">
    <source>
        <dbReference type="ARBA" id="ARBA00038521"/>
    </source>
</evidence>
<comment type="similarity">
    <text evidence="2">Belongs to the UQCRB/QCR7 family.</text>
</comment>
<dbReference type="GO" id="GO:0045275">
    <property type="term" value="C:respiratory chain complex III"/>
    <property type="evidence" value="ECO:0007669"/>
    <property type="project" value="InterPro"/>
</dbReference>
<dbReference type="InterPro" id="IPR003197">
    <property type="entry name" value="QCR7"/>
</dbReference>
<keyword evidence="9" id="KW-0472">Membrane</keyword>
<dbReference type="EMBL" id="CAJNOC010000006">
    <property type="protein sequence ID" value="CAF0704346.1"/>
    <property type="molecule type" value="Genomic_DNA"/>
</dbReference>
<evidence type="ECO:0000256" key="6">
    <source>
        <dbReference type="ARBA" id="ARBA00022792"/>
    </source>
</evidence>
<proteinExistence type="inferred from homology"/>
<dbReference type="PANTHER" id="PTHR12022:SF0">
    <property type="entry name" value="CYTOCHROME B-C1 COMPLEX SUBUNIT 7"/>
    <property type="match status" value="1"/>
</dbReference>
<keyword evidence="4" id="KW-0813">Transport</keyword>
<dbReference type="GO" id="GO:0006122">
    <property type="term" value="P:mitochondrial electron transport, ubiquinol to cytochrome c"/>
    <property type="evidence" value="ECO:0007669"/>
    <property type="project" value="InterPro"/>
</dbReference>
<evidence type="ECO:0000256" key="11">
    <source>
        <dbReference type="ARBA" id="ARBA00032927"/>
    </source>
</evidence>
<keyword evidence="8" id="KW-0496">Mitochondrion</keyword>
<accession>A0A813M2E6</accession>
<keyword evidence="6" id="KW-0999">Mitochondrion inner membrane</keyword>
<keyword evidence="5" id="KW-0679">Respiratory chain</keyword>
<evidence type="ECO:0000256" key="9">
    <source>
        <dbReference type="ARBA" id="ARBA00023136"/>
    </source>
</evidence>
<reference evidence="13" key="1">
    <citation type="submission" date="2021-02" db="EMBL/GenBank/DDBJ databases">
        <authorList>
            <person name="Nowell W R."/>
        </authorList>
    </citation>
    <scope>NUCLEOTIDE SEQUENCE</scope>
    <source>
        <strain evidence="13">Ploen Becks lab</strain>
    </source>
</reference>
<dbReference type="Proteomes" id="UP000663879">
    <property type="component" value="Unassembled WGS sequence"/>
</dbReference>
<dbReference type="PANTHER" id="PTHR12022">
    <property type="entry name" value="UBIQUINOL-CYTOCHROME C REDUCTASE COMPLEX 14 KD PROTEIN"/>
    <property type="match status" value="1"/>
</dbReference>
<dbReference type="GO" id="GO:0005743">
    <property type="term" value="C:mitochondrial inner membrane"/>
    <property type="evidence" value="ECO:0007669"/>
    <property type="project" value="UniProtKB-SubCell"/>
</dbReference>
<evidence type="ECO:0000256" key="3">
    <source>
        <dbReference type="ARBA" id="ARBA00016323"/>
    </source>
</evidence>
<comment type="subcellular location">
    <subcellularLocation>
        <location evidence="1">Mitochondrion inner membrane</location>
        <topology evidence="1">Peripheral membrane protein</topology>
        <orientation evidence="1">Matrix side</orientation>
    </subcellularLocation>
</comment>
<organism evidence="13 14">
    <name type="scientific">Brachionus calyciflorus</name>
    <dbReference type="NCBI Taxonomy" id="104777"/>
    <lineage>
        <taxon>Eukaryota</taxon>
        <taxon>Metazoa</taxon>
        <taxon>Spiralia</taxon>
        <taxon>Gnathifera</taxon>
        <taxon>Rotifera</taxon>
        <taxon>Eurotatoria</taxon>
        <taxon>Monogononta</taxon>
        <taxon>Pseudotrocha</taxon>
        <taxon>Ploima</taxon>
        <taxon>Brachionidae</taxon>
        <taxon>Brachionus</taxon>
    </lineage>
</organism>
<name>A0A813M2E6_9BILA</name>
<dbReference type="SUPFAM" id="SSF81524">
    <property type="entry name" value="14 kDa protein of cytochrome bc1 complex (Ubiquinol-cytochrome c reductase)"/>
    <property type="match status" value="1"/>
</dbReference>
<evidence type="ECO:0000256" key="5">
    <source>
        <dbReference type="ARBA" id="ARBA00022660"/>
    </source>
</evidence>
<dbReference type="InterPro" id="IPR036544">
    <property type="entry name" value="QCR7_sf"/>
</dbReference>
<comment type="caution">
    <text evidence="13">The sequence shown here is derived from an EMBL/GenBank/DDBJ whole genome shotgun (WGS) entry which is preliminary data.</text>
</comment>
<evidence type="ECO:0000313" key="14">
    <source>
        <dbReference type="Proteomes" id="UP000663879"/>
    </source>
</evidence>
<keyword evidence="14" id="KW-1185">Reference proteome</keyword>
<evidence type="ECO:0000256" key="1">
    <source>
        <dbReference type="ARBA" id="ARBA00004443"/>
    </source>
</evidence>
<evidence type="ECO:0000256" key="4">
    <source>
        <dbReference type="ARBA" id="ARBA00022448"/>
    </source>
</evidence>
<protein>
    <recommendedName>
        <fullName evidence="3">Cytochrome b-c1 complex subunit 7</fullName>
    </recommendedName>
    <alternativeName>
        <fullName evidence="10">Complex III subunit VII</fullName>
    </alternativeName>
    <alternativeName>
        <fullName evidence="11">Ubiquinol-cytochrome c reductase complex 14 kDa protein</fullName>
    </alternativeName>
</protein>
<comment type="subunit">
    <text evidence="12">Component of the ubiquinol-cytochrome c oxidoreductase (cytochrome b-c1 complex, complex III, CIII), a multisubunit enzyme composed of 3 respiratory subunits cytochrome b, cytochrome c1 and Rieske protein, 2 core protein subunits, and additional low-molecular weight protein subunits. The complex exists as an obligatory dimer and forms supercomplexes (SCs) in the inner mitochondrial membrane with cytochrome c oxidase (complex IV, CIV).</text>
</comment>
<evidence type="ECO:0000256" key="8">
    <source>
        <dbReference type="ARBA" id="ARBA00023128"/>
    </source>
</evidence>
<sequence>MAHLKATLAFGRKLVETGVVKGSASQGLNKALFPLSKYLKYGLLTDDLMKENEIVREALRRLPGDVFHERQFRLTRAINLSSGKSVLPESEWTTAEQDVSYLKPFVEQVVNEQKERDDWNAGKLH</sequence>
<evidence type="ECO:0000256" key="7">
    <source>
        <dbReference type="ARBA" id="ARBA00022982"/>
    </source>
</evidence>
<dbReference type="OrthoDB" id="425749at2759"/>
<evidence type="ECO:0000313" key="13">
    <source>
        <dbReference type="EMBL" id="CAF0704346.1"/>
    </source>
</evidence>
<evidence type="ECO:0000256" key="2">
    <source>
        <dbReference type="ARBA" id="ARBA00008554"/>
    </source>
</evidence>
<dbReference type="Pfam" id="PF02271">
    <property type="entry name" value="UCR_14kD"/>
    <property type="match status" value="1"/>
</dbReference>
<gene>
    <name evidence="13" type="ORF">OXX778_LOCUS144</name>
</gene>
<dbReference type="AlphaFoldDB" id="A0A813M2E6"/>